<evidence type="ECO:0000256" key="9">
    <source>
        <dbReference type="ARBA" id="ARBA00023209"/>
    </source>
</evidence>
<dbReference type="Proteomes" id="UP001232445">
    <property type="component" value="Unassembled WGS sequence"/>
</dbReference>
<evidence type="ECO:0000313" key="13">
    <source>
        <dbReference type="Proteomes" id="UP001232445"/>
    </source>
</evidence>
<reference evidence="12 13" key="1">
    <citation type="submission" date="2023-07" db="EMBL/GenBank/DDBJ databases">
        <title>Genomic Encyclopedia of Type Strains, Phase IV (KMG-IV): sequencing the most valuable type-strain genomes for metagenomic binning, comparative biology and taxonomic classification.</title>
        <authorList>
            <person name="Goeker M."/>
        </authorList>
    </citation>
    <scope>NUCLEOTIDE SEQUENCE [LARGE SCALE GENOMIC DNA]</scope>
    <source>
        <strain evidence="12 13">DSM 17740</strain>
    </source>
</reference>
<dbReference type="GO" id="GO:0016301">
    <property type="term" value="F:kinase activity"/>
    <property type="evidence" value="ECO:0007669"/>
    <property type="project" value="UniProtKB-KW"/>
</dbReference>
<evidence type="ECO:0000256" key="1">
    <source>
        <dbReference type="ARBA" id="ARBA00001946"/>
    </source>
</evidence>
<accession>A0ABU0CVS1</accession>
<evidence type="ECO:0000313" key="12">
    <source>
        <dbReference type="EMBL" id="MDQ0340424.1"/>
    </source>
</evidence>
<sequence>MYIFIVNPVSGNGKGLKIWKKVRKELDKRQVPYRSFFTKQAGHGTELAKQLAELYQEKITAIIAVGGDGTVHEIINGLSKYPRIPFSAISAGSGNDFARGFGLPRRPLPALNHILATSSSSLARYDMGVYHLGHKRKGKGYFINGIGVGFDGEVAKYTNQARYKKWLNTFKLGILAYVISALKLLFKYRTQEVIIRVDGQEYTFRDVWLVAICNIPYYGGGMKIIPQARPNDGLLNVCVVHQLKPWQVMLALGSVYLGWHTRLKAVKLIKGEMIQVSSEEPMTVHADGEIIGTSPILLTIEKRTRTIWR</sequence>
<gene>
    <name evidence="12" type="ORF">J2S00_003239</name>
</gene>
<dbReference type="Gene3D" id="2.60.200.40">
    <property type="match status" value="1"/>
</dbReference>
<keyword evidence="13" id="KW-1185">Reference proteome</keyword>
<evidence type="ECO:0000256" key="5">
    <source>
        <dbReference type="ARBA" id="ARBA00022741"/>
    </source>
</evidence>
<dbReference type="SUPFAM" id="SSF111331">
    <property type="entry name" value="NAD kinase/diacylglycerol kinase-like"/>
    <property type="match status" value="1"/>
</dbReference>
<keyword evidence="8" id="KW-0443">Lipid metabolism</keyword>
<feature type="domain" description="DAGKc" evidence="11">
    <location>
        <begin position="1"/>
        <end position="131"/>
    </location>
</feature>
<dbReference type="EMBL" id="JAUSUQ010000014">
    <property type="protein sequence ID" value="MDQ0340424.1"/>
    <property type="molecule type" value="Genomic_DNA"/>
</dbReference>
<keyword evidence="3" id="KW-0444">Lipid biosynthesis</keyword>
<dbReference type="InterPro" id="IPR050187">
    <property type="entry name" value="Lipid_Phosphate_FormReg"/>
</dbReference>
<evidence type="ECO:0000256" key="2">
    <source>
        <dbReference type="ARBA" id="ARBA00005983"/>
    </source>
</evidence>
<comment type="caution">
    <text evidence="12">The sequence shown here is derived from an EMBL/GenBank/DDBJ whole genome shotgun (WGS) entry which is preliminary data.</text>
</comment>
<dbReference type="Pfam" id="PF19279">
    <property type="entry name" value="YegS_C"/>
    <property type="match status" value="1"/>
</dbReference>
<keyword evidence="10" id="KW-1208">Phospholipid metabolism</keyword>
<comment type="similarity">
    <text evidence="2">Belongs to the diacylglycerol/lipid kinase family.</text>
</comment>
<evidence type="ECO:0000256" key="3">
    <source>
        <dbReference type="ARBA" id="ARBA00022516"/>
    </source>
</evidence>
<dbReference type="Pfam" id="PF00781">
    <property type="entry name" value="DAGK_cat"/>
    <property type="match status" value="1"/>
</dbReference>
<keyword evidence="5" id="KW-0547">Nucleotide-binding</keyword>
<dbReference type="InterPro" id="IPR017438">
    <property type="entry name" value="ATP-NAD_kinase_N"/>
</dbReference>
<evidence type="ECO:0000256" key="10">
    <source>
        <dbReference type="ARBA" id="ARBA00023264"/>
    </source>
</evidence>
<keyword evidence="9" id="KW-0594">Phospholipid biosynthesis</keyword>
<dbReference type="RefSeq" id="WP_307342039.1">
    <property type="nucleotide sequence ID" value="NZ_JAUSUQ010000014.1"/>
</dbReference>
<evidence type="ECO:0000256" key="6">
    <source>
        <dbReference type="ARBA" id="ARBA00022777"/>
    </source>
</evidence>
<evidence type="ECO:0000259" key="11">
    <source>
        <dbReference type="PROSITE" id="PS50146"/>
    </source>
</evidence>
<organism evidence="12 13">
    <name type="scientific">Caldalkalibacillus uzonensis</name>
    <dbReference type="NCBI Taxonomy" id="353224"/>
    <lineage>
        <taxon>Bacteria</taxon>
        <taxon>Bacillati</taxon>
        <taxon>Bacillota</taxon>
        <taxon>Bacilli</taxon>
        <taxon>Bacillales</taxon>
        <taxon>Bacillaceae</taxon>
        <taxon>Caldalkalibacillus</taxon>
    </lineage>
</organism>
<dbReference type="NCBIfam" id="TIGR00147">
    <property type="entry name" value="YegS/Rv2252/BmrU family lipid kinase"/>
    <property type="match status" value="1"/>
</dbReference>
<proteinExistence type="inferred from homology"/>
<evidence type="ECO:0000256" key="7">
    <source>
        <dbReference type="ARBA" id="ARBA00022840"/>
    </source>
</evidence>
<dbReference type="PROSITE" id="PS50146">
    <property type="entry name" value="DAGK"/>
    <property type="match status" value="1"/>
</dbReference>
<dbReference type="InterPro" id="IPR001206">
    <property type="entry name" value="Diacylglycerol_kinase_cat_dom"/>
</dbReference>
<dbReference type="Gene3D" id="3.40.50.10330">
    <property type="entry name" value="Probable inorganic polyphosphate/atp-NAD kinase, domain 1"/>
    <property type="match status" value="1"/>
</dbReference>
<evidence type="ECO:0000256" key="4">
    <source>
        <dbReference type="ARBA" id="ARBA00022679"/>
    </source>
</evidence>
<keyword evidence="4" id="KW-0808">Transferase</keyword>
<comment type="cofactor">
    <cofactor evidence="1">
        <name>Mg(2+)</name>
        <dbReference type="ChEBI" id="CHEBI:18420"/>
    </cofactor>
</comment>
<dbReference type="SMART" id="SM00046">
    <property type="entry name" value="DAGKc"/>
    <property type="match status" value="1"/>
</dbReference>
<dbReference type="InterPro" id="IPR045540">
    <property type="entry name" value="YegS/DAGK_C"/>
</dbReference>
<keyword evidence="6 12" id="KW-0418">Kinase</keyword>
<dbReference type="InterPro" id="IPR005218">
    <property type="entry name" value="Diacylglycerol/lipid_kinase"/>
</dbReference>
<evidence type="ECO:0000256" key="8">
    <source>
        <dbReference type="ARBA" id="ARBA00023098"/>
    </source>
</evidence>
<name>A0ABU0CVS1_9BACI</name>
<protein>
    <submittedName>
        <fullName evidence="12">YegS/Rv2252/BmrU family lipid kinase</fullName>
    </submittedName>
</protein>
<keyword evidence="7" id="KW-0067">ATP-binding</keyword>
<dbReference type="PANTHER" id="PTHR12358:SF54">
    <property type="entry name" value="SPHINGOSINE KINASE RELATED PROTEIN"/>
    <property type="match status" value="1"/>
</dbReference>
<dbReference type="PANTHER" id="PTHR12358">
    <property type="entry name" value="SPHINGOSINE KINASE"/>
    <property type="match status" value="1"/>
</dbReference>
<dbReference type="InterPro" id="IPR016064">
    <property type="entry name" value="NAD/diacylglycerol_kinase_sf"/>
</dbReference>